<evidence type="ECO:0000313" key="7">
    <source>
        <dbReference type="EMBL" id="GLQ09787.1"/>
    </source>
</evidence>
<evidence type="ECO:0000313" key="8">
    <source>
        <dbReference type="Proteomes" id="UP001161406"/>
    </source>
</evidence>
<name>A0ABQ5UCG3_9HYPH</name>
<feature type="transmembrane region" description="Helical" evidence="6">
    <location>
        <begin position="6"/>
        <end position="29"/>
    </location>
</feature>
<evidence type="ECO:0000256" key="5">
    <source>
        <dbReference type="ARBA" id="ARBA00023136"/>
    </source>
</evidence>
<feature type="transmembrane region" description="Helical" evidence="6">
    <location>
        <begin position="183"/>
        <end position="201"/>
    </location>
</feature>
<evidence type="ECO:0000256" key="2">
    <source>
        <dbReference type="ARBA" id="ARBA00022475"/>
    </source>
</evidence>
<dbReference type="Pfam" id="PF01810">
    <property type="entry name" value="LysE"/>
    <property type="match status" value="1"/>
</dbReference>
<reference evidence="7" key="2">
    <citation type="submission" date="2023-01" db="EMBL/GenBank/DDBJ databases">
        <title>Draft genome sequence of Devosia yakushimensis strain NBRC 103855.</title>
        <authorList>
            <person name="Sun Q."/>
            <person name="Mori K."/>
        </authorList>
    </citation>
    <scope>NUCLEOTIDE SEQUENCE</scope>
    <source>
        <strain evidence="7">NBRC 103855</strain>
    </source>
</reference>
<dbReference type="RefSeq" id="WP_284389855.1">
    <property type="nucleotide sequence ID" value="NZ_BSNG01000001.1"/>
</dbReference>
<proteinExistence type="predicted"/>
<reference evidence="7" key="1">
    <citation type="journal article" date="2014" name="Int. J. Syst. Evol. Microbiol.">
        <title>Complete genome of a new Firmicutes species belonging to the dominant human colonic microbiota ('Ruminococcus bicirculans') reveals two chromosomes and a selective capacity to utilize plant glucans.</title>
        <authorList>
            <consortium name="NISC Comparative Sequencing Program"/>
            <person name="Wegmann U."/>
            <person name="Louis P."/>
            <person name="Goesmann A."/>
            <person name="Henrissat B."/>
            <person name="Duncan S.H."/>
            <person name="Flint H.J."/>
        </authorList>
    </citation>
    <scope>NUCLEOTIDE SEQUENCE</scope>
    <source>
        <strain evidence="7">NBRC 103855</strain>
    </source>
</reference>
<dbReference type="EMBL" id="BSNG01000001">
    <property type="protein sequence ID" value="GLQ09787.1"/>
    <property type="molecule type" value="Genomic_DNA"/>
</dbReference>
<gene>
    <name evidence="7" type="ORF">GCM10007913_17190</name>
</gene>
<dbReference type="PANTHER" id="PTHR30086:SF20">
    <property type="entry name" value="ARGININE EXPORTER PROTEIN ARGO-RELATED"/>
    <property type="match status" value="1"/>
</dbReference>
<dbReference type="PANTHER" id="PTHR30086">
    <property type="entry name" value="ARGININE EXPORTER PROTEIN ARGO"/>
    <property type="match status" value="1"/>
</dbReference>
<keyword evidence="8" id="KW-1185">Reference proteome</keyword>
<dbReference type="InterPro" id="IPR001123">
    <property type="entry name" value="LeuE-type"/>
</dbReference>
<keyword evidence="3 6" id="KW-0812">Transmembrane</keyword>
<feature type="transmembrane region" description="Helical" evidence="6">
    <location>
        <begin position="68"/>
        <end position="89"/>
    </location>
</feature>
<comment type="caution">
    <text evidence="7">The sequence shown here is derived from an EMBL/GenBank/DDBJ whole genome shotgun (WGS) entry which is preliminary data.</text>
</comment>
<keyword evidence="4 6" id="KW-1133">Transmembrane helix</keyword>
<evidence type="ECO:0000256" key="4">
    <source>
        <dbReference type="ARBA" id="ARBA00022989"/>
    </source>
</evidence>
<accession>A0ABQ5UCG3</accession>
<protein>
    <submittedName>
        <fullName evidence="7">Transporter</fullName>
    </submittedName>
</protein>
<comment type="subcellular location">
    <subcellularLocation>
        <location evidence="1">Cell membrane</location>
        <topology evidence="1">Multi-pass membrane protein</topology>
    </subcellularLocation>
</comment>
<dbReference type="PIRSF" id="PIRSF006324">
    <property type="entry name" value="LeuE"/>
    <property type="match status" value="1"/>
</dbReference>
<keyword evidence="5 6" id="KW-0472">Membrane</keyword>
<evidence type="ECO:0000256" key="6">
    <source>
        <dbReference type="SAM" id="Phobius"/>
    </source>
</evidence>
<keyword evidence="2" id="KW-1003">Cell membrane</keyword>
<feature type="transmembrane region" description="Helical" evidence="6">
    <location>
        <begin position="41"/>
        <end position="62"/>
    </location>
</feature>
<sequence length="205" mass="21938">MIDPAIILPYILACLLFSIIPGPSVSVVIANSLAGGTKAGLFTILGTELSMLSMVFIVAIGLEAVMNVVSGAFEIIKLVGAAYLIWIGWKMFRSSGRLNFADGARLPIGRYIWQGALTNWSNPKTLLFLSAFLPQFIDVSRPAFGQIMILGLIVMAVATASDCLYAVAAGQARHLLTAARVRLVNRVSGVILMMGGVWLALQKRA</sequence>
<dbReference type="Proteomes" id="UP001161406">
    <property type="component" value="Unassembled WGS sequence"/>
</dbReference>
<feature type="transmembrane region" description="Helical" evidence="6">
    <location>
        <begin position="147"/>
        <end position="168"/>
    </location>
</feature>
<organism evidence="7 8">
    <name type="scientific">Devosia yakushimensis</name>
    <dbReference type="NCBI Taxonomy" id="470028"/>
    <lineage>
        <taxon>Bacteria</taxon>
        <taxon>Pseudomonadati</taxon>
        <taxon>Pseudomonadota</taxon>
        <taxon>Alphaproteobacteria</taxon>
        <taxon>Hyphomicrobiales</taxon>
        <taxon>Devosiaceae</taxon>
        <taxon>Devosia</taxon>
    </lineage>
</organism>
<evidence type="ECO:0000256" key="3">
    <source>
        <dbReference type="ARBA" id="ARBA00022692"/>
    </source>
</evidence>
<evidence type="ECO:0000256" key="1">
    <source>
        <dbReference type="ARBA" id="ARBA00004651"/>
    </source>
</evidence>